<dbReference type="KEGG" id="sqz:FQU76_23055"/>
<dbReference type="RefSeq" id="WP_146482231.1">
    <property type="nucleotide sequence ID" value="NZ_CP042266.1"/>
</dbReference>
<protein>
    <submittedName>
        <fullName evidence="1">Uncharacterized protein</fullName>
    </submittedName>
</protein>
<reference evidence="1 2" key="1">
    <citation type="submission" date="2019-07" db="EMBL/GenBank/DDBJ databases">
        <authorList>
            <person name="Zhu P."/>
        </authorList>
    </citation>
    <scope>NUCLEOTIDE SEQUENCE [LARGE SCALE GENOMIC DNA]</scope>
    <source>
        <strain evidence="1 2">SSL-25</strain>
    </source>
</reference>
<dbReference type="OrthoDB" id="3578149at2"/>
<keyword evidence="2" id="KW-1185">Reference proteome</keyword>
<dbReference type="Proteomes" id="UP000320580">
    <property type="component" value="Chromosome"/>
</dbReference>
<dbReference type="AlphaFoldDB" id="A0A5B8IK80"/>
<gene>
    <name evidence="1" type="ORF">FQU76_23055</name>
</gene>
<name>A0A5B8IK80_9ACTN</name>
<organism evidence="1 2">
    <name type="scientific">Streptomyces qinzhouensis</name>
    <dbReference type="NCBI Taxonomy" id="2599401"/>
    <lineage>
        <taxon>Bacteria</taxon>
        <taxon>Bacillati</taxon>
        <taxon>Actinomycetota</taxon>
        <taxon>Actinomycetes</taxon>
        <taxon>Kitasatosporales</taxon>
        <taxon>Streptomycetaceae</taxon>
        <taxon>Streptomyces</taxon>
    </lineage>
</organism>
<proteinExistence type="predicted"/>
<dbReference type="EMBL" id="CP042266">
    <property type="protein sequence ID" value="QDY78918.1"/>
    <property type="molecule type" value="Genomic_DNA"/>
</dbReference>
<accession>A0A5B8IK80</accession>
<evidence type="ECO:0000313" key="2">
    <source>
        <dbReference type="Proteomes" id="UP000320580"/>
    </source>
</evidence>
<evidence type="ECO:0000313" key="1">
    <source>
        <dbReference type="EMBL" id="QDY78918.1"/>
    </source>
</evidence>
<sequence length="67" mass="7388">MDQQKTPRPDGTGAERIVCSRCGGTAAGTPPLTWTCSLENGTRHYFCDACARANLRSIEGRLESTWW</sequence>